<reference evidence="1 2" key="1">
    <citation type="journal article" date="2021" name="Sci. Rep.">
        <title>Chromosome anchoring in Senegalese sole (Solea senegalensis) reveals sex-associated markers and genome rearrangements in flatfish.</title>
        <authorList>
            <person name="Guerrero-Cozar I."/>
            <person name="Gomez-Garrido J."/>
            <person name="Berbel C."/>
            <person name="Martinez-Blanch J.F."/>
            <person name="Alioto T."/>
            <person name="Claros M.G."/>
            <person name="Gagnaire P.A."/>
            <person name="Manchado M."/>
        </authorList>
    </citation>
    <scope>NUCLEOTIDE SEQUENCE [LARGE SCALE GENOMIC DNA]</scope>
    <source>
        <strain evidence="1">Sse05_10M</strain>
    </source>
</reference>
<proteinExistence type="predicted"/>
<dbReference type="AlphaFoldDB" id="A0AAV6S3W9"/>
<sequence>MALINPTPTTEFDQKQPSLKEVEEVIEVSIQGPSGLVYKHCPELLQHLWNILKLLTSGGGPAEGVWIPKEENSKNIDQFWTISLLSVKGKVFYSIVSRRLTDFLLRNSYIDPSVQKGGIPGAPSCLEHIGS</sequence>
<accession>A0AAV6S3W9</accession>
<protein>
    <submittedName>
        <fullName evidence="1">Uncharacterized protein</fullName>
    </submittedName>
</protein>
<dbReference type="EMBL" id="JAGKHQ010000007">
    <property type="protein sequence ID" value="KAG7511490.1"/>
    <property type="molecule type" value="Genomic_DNA"/>
</dbReference>
<name>A0AAV6S3W9_SOLSE</name>
<dbReference type="Proteomes" id="UP000693946">
    <property type="component" value="Linkage Group LG15"/>
</dbReference>
<comment type="caution">
    <text evidence="1">The sequence shown here is derived from an EMBL/GenBank/DDBJ whole genome shotgun (WGS) entry which is preliminary data.</text>
</comment>
<gene>
    <name evidence="1" type="ORF">JOB18_001337</name>
</gene>
<evidence type="ECO:0000313" key="1">
    <source>
        <dbReference type="EMBL" id="KAG7511490.1"/>
    </source>
</evidence>
<evidence type="ECO:0000313" key="2">
    <source>
        <dbReference type="Proteomes" id="UP000693946"/>
    </source>
</evidence>
<organism evidence="1 2">
    <name type="scientific">Solea senegalensis</name>
    <name type="common">Senegalese sole</name>
    <dbReference type="NCBI Taxonomy" id="28829"/>
    <lineage>
        <taxon>Eukaryota</taxon>
        <taxon>Metazoa</taxon>
        <taxon>Chordata</taxon>
        <taxon>Craniata</taxon>
        <taxon>Vertebrata</taxon>
        <taxon>Euteleostomi</taxon>
        <taxon>Actinopterygii</taxon>
        <taxon>Neopterygii</taxon>
        <taxon>Teleostei</taxon>
        <taxon>Neoteleostei</taxon>
        <taxon>Acanthomorphata</taxon>
        <taxon>Carangaria</taxon>
        <taxon>Pleuronectiformes</taxon>
        <taxon>Pleuronectoidei</taxon>
        <taxon>Soleidae</taxon>
        <taxon>Solea</taxon>
    </lineage>
</organism>
<keyword evidence="2" id="KW-1185">Reference proteome</keyword>